<organism evidence="1 2">
    <name type="scientific">Sphenostylis stenocarpa</name>
    <dbReference type="NCBI Taxonomy" id="92480"/>
    <lineage>
        <taxon>Eukaryota</taxon>
        <taxon>Viridiplantae</taxon>
        <taxon>Streptophyta</taxon>
        <taxon>Embryophyta</taxon>
        <taxon>Tracheophyta</taxon>
        <taxon>Spermatophyta</taxon>
        <taxon>Magnoliopsida</taxon>
        <taxon>eudicotyledons</taxon>
        <taxon>Gunneridae</taxon>
        <taxon>Pentapetalae</taxon>
        <taxon>rosids</taxon>
        <taxon>fabids</taxon>
        <taxon>Fabales</taxon>
        <taxon>Fabaceae</taxon>
        <taxon>Papilionoideae</taxon>
        <taxon>50 kb inversion clade</taxon>
        <taxon>NPAAA clade</taxon>
        <taxon>indigoferoid/millettioid clade</taxon>
        <taxon>Phaseoleae</taxon>
        <taxon>Sphenostylis</taxon>
    </lineage>
</organism>
<keyword evidence="2" id="KW-1185">Reference proteome</keyword>
<evidence type="ECO:0000313" key="1">
    <source>
        <dbReference type="EMBL" id="CAJ1972765.1"/>
    </source>
</evidence>
<evidence type="ECO:0000313" key="2">
    <source>
        <dbReference type="Proteomes" id="UP001189624"/>
    </source>
</evidence>
<reference evidence="1" key="1">
    <citation type="submission" date="2023-10" db="EMBL/GenBank/DDBJ databases">
        <authorList>
            <person name="Domelevo Entfellner J.-B."/>
        </authorList>
    </citation>
    <scope>NUCLEOTIDE SEQUENCE</scope>
</reference>
<protein>
    <submittedName>
        <fullName evidence="1">Uncharacterized protein</fullName>
    </submittedName>
</protein>
<gene>
    <name evidence="1" type="ORF">AYBTSS11_LOCUS24819</name>
</gene>
<dbReference type="Gramene" id="rna-AYBTSS11_LOCUS24819">
    <property type="protein sequence ID" value="CAJ1972765.1"/>
    <property type="gene ID" value="gene-AYBTSS11_LOCUS24819"/>
</dbReference>
<sequence length="139" mass="16157">MVALADFGVRTARRGQKPAKLSHDVLYGGLYLTATSSFEKPFKALIAQNERGKTQSSWEECPLVLKHIYRGKLESMKEDKEKVEDKKEPKLKIRFLPTKHNDREENSSYDDVKSLLKSLINAWKKSYKKVKRPIQEFNE</sequence>
<dbReference type="EMBL" id="OY731405">
    <property type="protein sequence ID" value="CAJ1972765.1"/>
    <property type="molecule type" value="Genomic_DNA"/>
</dbReference>
<name>A0AA86T269_9FABA</name>
<dbReference type="Proteomes" id="UP001189624">
    <property type="component" value="Chromosome 8"/>
</dbReference>
<proteinExistence type="predicted"/>
<dbReference type="AlphaFoldDB" id="A0AA86T269"/>
<accession>A0AA86T269</accession>